<feature type="compositionally biased region" description="Low complexity" evidence="1">
    <location>
        <begin position="32"/>
        <end position="73"/>
    </location>
</feature>
<dbReference type="Gene3D" id="1.10.530.10">
    <property type="match status" value="1"/>
</dbReference>
<dbReference type="Proteomes" id="UP001529369">
    <property type="component" value="Unassembled WGS sequence"/>
</dbReference>
<evidence type="ECO:0000256" key="1">
    <source>
        <dbReference type="SAM" id="MobiDB-lite"/>
    </source>
</evidence>
<gene>
    <name evidence="2" type="ORF">QWZ14_16170</name>
</gene>
<feature type="region of interest" description="Disordered" evidence="1">
    <location>
        <begin position="1"/>
        <end position="74"/>
    </location>
</feature>
<evidence type="ECO:0000313" key="3">
    <source>
        <dbReference type="Proteomes" id="UP001529369"/>
    </source>
</evidence>
<organism evidence="2 3">
    <name type="scientific">Paeniroseomonas aquatica</name>
    <dbReference type="NCBI Taxonomy" id="373043"/>
    <lineage>
        <taxon>Bacteria</taxon>
        <taxon>Pseudomonadati</taxon>
        <taxon>Pseudomonadota</taxon>
        <taxon>Alphaproteobacteria</taxon>
        <taxon>Acetobacterales</taxon>
        <taxon>Acetobacteraceae</taxon>
        <taxon>Paeniroseomonas</taxon>
    </lineage>
</organism>
<sequence>MDPATGIARPGTSAKAAGKPQRPAKADGFKQAMARAMDGAGPPAPAAQLRPRPASLAGAAPAAPAGRPRPADAAFRDRIALLESNARGPGQGLAARNPGSGALGRYQLTPQALQDLGWQDAGGAWTRVAAGHGVRSAADFLAAPAAQEAAMAAYLRRAEQQLGRNGSLARSGGAVSGLDGQAVPLTEAGLVAAAHRRGAASVARYLQHRSTTPEAPLSPAQRSSFAAVERRLRDFAALPYALATRAAPRDPAG</sequence>
<name>A0ABT8A7Z6_9PROT</name>
<evidence type="ECO:0000313" key="2">
    <source>
        <dbReference type="EMBL" id="MDN3565907.1"/>
    </source>
</evidence>
<dbReference type="EMBL" id="JAUFPN010000153">
    <property type="protein sequence ID" value="MDN3565907.1"/>
    <property type="molecule type" value="Genomic_DNA"/>
</dbReference>
<keyword evidence="3" id="KW-1185">Reference proteome</keyword>
<comment type="caution">
    <text evidence="2">The sequence shown here is derived from an EMBL/GenBank/DDBJ whole genome shotgun (WGS) entry which is preliminary data.</text>
</comment>
<evidence type="ECO:0008006" key="4">
    <source>
        <dbReference type="Google" id="ProtNLM"/>
    </source>
</evidence>
<protein>
    <recommendedName>
        <fullName evidence="4">Phage tail lysozyme domain-containing protein</fullName>
    </recommendedName>
</protein>
<dbReference type="RefSeq" id="WP_290317780.1">
    <property type="nucleotide sequence ID" value="NZ_JAUFPN010000153.1"/>
</dbReference>
<proteinExistence type="predicted"/>
<reference evidence="3" key="1">
    <citation type="journal article" date="2019" name="Int. J. Syst. Evol. Microbiol.">
        <title>The Global Catalogue of Microorganisms (GCM) 10K type strain sequencing project: providing services to taxonomists for standard genome sequencing and annotation.</title>
        <authorList>
            <consortium name="The Broad Institute Genomics Platform"/>
            <consortium name="The Broad Institute Genome Sequencing Center for Infectious Disease"/>
            <person name="Wu L."/>
            <person name="Ma J."/>
        </authorList>
    </citation>
    <scope>NUCLEOTIDE SEQUENCE [LARGE SCALE GENOMIC DNA]</scope>
    <source>
        <strain evidence="3">CECT 7131</strain>
    </source>
</reference>
<accession>A0ABT8A7Z6</accession>